<dbReference type="STRING" id="158189.SpiBuddy_1896"/>
<reference evidence="12" key="1">
    <citation type="submission" date="2011-02" db="EMBL/GenBank/DDBJ databases">
        <title>Complete sequence of Spirochaeta sp. Buddy.</title>
        <authorList>
            <person name="Lucas S."/>
            <person name="Copeland A."/>
            <person name="Lapidus A."/>
            <person name="Cheng J.-F."/>
            <person name="Goodwin L."/>
            <person name="Pitluck S."/>
            <person name="Zeytun A."/>
            <person name="Detter J.C."/>
            <person name="Han C."/>
            <person name="Tapia R."/>
            <person name="Land M."/>
            <person name="Hauser L."/>
            <person name="Kyrpides N."/>
            <person name="Ivanova N."/>
            <person name="Mikhailova N."/>
            <person name="Pagani I."/>
            <person name="Ritalahti K.M."/>
            <person name="Loeffler F.E."/>
            <person name="Woyke T."/>
        </authorList>
    </citation>
    <scope>NUCLEOTIDE SEQUENCE [LARGE SCALE GENOMIC DNA]</scope>
    <source>
        <strain evidence="12">ATCC BAA-1886 / DSM 22777 / Buddy</strain>
    </source>
</reference>
<keyword evidence="6" id="KW-0479">Metal-binding</keyword>
<dbReference type="KEGG" id="sbu:SpiBuddy_1896"/>
<dbReference type="InterPro" id="IPR027417">
    <property type="entry name" value="P-loop_NTPase"/>
</dbReference>
<dbReference type="InterPro" id="IPR003442">
    <property type="entry name" value="T6A_TsaE"/>
</dbReference>
<evidence type="ECO:0000256" key="3">
    <source>
        <dbReference type="ARBA" id="ARBA00019010"/>
    </source>
</evidence>
<comment type="similarity">
    <text evidence="2">Belongs to the TsaE family.</text>
</comment>
<evidence type="ECO:0000256" key="5">
    <source>
        <dbReference type="ARBA" id="ARBA00022694"/>
    </source>
</evidence>
<evidence type="ECO:0000313" key="11">
    <source>
        <dbReference type="EMBL" id="ADY13720.1"/>
    </source>
</evidence>
<evidence type="ECO:0000256" key="9">
    <source>
        <dbReference type="ARBA" id="ARBA00022842"/>
    </source>
</evidence>
<dbReference type="GO" id="GO:0005737">
    <property type="term" value="C:cytoplasm"/>
    <property type="evidence" value="ECO:0007669"/>
    <property type="project" value="UniProtKB-SubCell"/>
</dbReference>
<dbReference type="Pfam" id="PF02367">
    <property type="entry name" value="TsaE"/>
    <property type="match status" value="1"/>
</dbReference>
<protein>
    <recommendedName>
        <fullName evidence="3">tRNA threonylcarbamoyladenosine biosynthesis protein TsaE</fullName>
    </recommendedName>
    <alternativeName>
        <fullName evidence="10">t(6)A37 threonylcarbamoyladenosine biosynthesis protein TsaE</fullName>
    </alternativeName>
</protein>
<gene>
    <name evidence="11" type="ordered locus">SpiBuddy_1896</name>
</gene>
<dbReference type="OrthoDB" id="9815896at2"/>
<dbReference type="AlphaFoldDB" id="F0RWT9"/>
<dbReference type="HOGENOM" id="CLU_087829_3_0_12"/>
<dbReference type="PANTHER" id="PTHR33540">
    <property type="entry name" value="TRNA THREONYLCARBAMOYLADENOSINE BIOSYNTHESIS PROTEIN TSAE"/>
    <property type="match status" value="1"/>
</dbReference>
<keyword evidence="5" id="KW-0819">tRNA processing</keyword>
<evidence type="ECO:0000256" key="6">
    <source>
        <dbReference type="ARBA" id="ARBA00022723"/>
    </source>
</evidence>
<dbReference type="eggNOG" id="COG0802">
    <property type="taxonomic scope" value="Bacteria"/>
</dbReference>
<keyword evidence="8" id="KW-0067">ATP-binding</keyword>
<evidence type="ECO:0000256" key="1">
    <source>
        <dbReference type="ARBA" id="ARBA00004496"/>
    </source>
</evidence>
<dbReference type="Gene3D" id="3.40.50.300">
    <property type="entry name" value="P-loop containing nucleotide triphosphate hydrolases"/>
    <property type="match status" value="1"/>
</dbReference>
<comment type="subcellular location">
    <subcellularLocation>
        <location evidence="1">Cytoplasm</location>
    </subcellularLocation>
</comment>
<evidence type="ECO:0000256" key="7">
    <source>
        <dbReference type="ARBA" id="ARBA00022741"/>
    </source>
</evidence>
<dbReference type="Proteomes" id="UP000008466">
    <property type="component" value="Chromosome"/>
</dbReference>
<keyword evidence="12" id="KW-1185">Reference proteome</keyword>
<evidence type="ECO:0000313" key="12">
    <source>
        <dbReference type="Proteomes" id="UP000008466"/>
    </source>
</evidence>
<evidence type="ECO:0000256" key="2">
    <source>
        <dbReference type="ARBA" id="ARBA00007599"/>
    </source>
</evidence>
<evidence type="ECO:0000256" key="10">
    <source>
        <dbReference type="ARBA" id="ARBA00032441"/>
    </source>
</evidence>
<keyword evidence="4" id="KW-0963">Cytoplasm</keyword>
<keyword evidence="7" id="KW-0547">Nucleotide-binding</keyword>
<name>F0RWT9_SPHGB</name>
<evidence type="ECO:0000256" key="8">
    <source>
        <dbReference type="ARBA" id="ARBA00022840"/>
    </source>
</evidence>
<organism evidence="11 12">
    <name type="scientific">Sphaerochaeta globosa (strain ATCC BAA-1886 / DSM 22777 / Buddy)</name>
    <name type="common">Spirochaeta sp. (strain Buddy)</name>
    <dbReference type="NCBI Taxonomy" id="158189"/>
    <lineage>
        <taxon>Bacteria</taxon>
        <taxon>Pseudomonadati</taxon>
        <taxon>Spirochaetota</taxon>
        <taxon>Spirochaetia</taxon>
        <taxon>Spirochaetales</taxon>
        <taxon>Sphaerochaetaceae</taxon>
        <taxon>Sphaerochaeta</taxon>
    </lineage>
</organism>
<dbReference type="RefSeq" id="WP_013607569.1">
    <property type="nucleotide sequence ID" value="NC_015152.1"/>
</dbReference>
<dbReference type="GO" id="GO:0046872">
    <property type="term" value="F:metal ion binding"/>
    <property type="evidence" value="ECO:0007669"/>
    <property type="project" value="UniProtKB-KW"/>
</dbReference>
<dbReference type="GO" id="GO:0005524">
    <property type="term" value="F:ATP binding"/>
    <property type="evidence" value="ECO:0007669"/>
    <property type="project" value="UniProtKB-KW"/>
</dbReference>
<sequence length="139" mass="15218">MTILSHSEEETRQVGYRLGKLCKPGTVISLRGSLGAGKTVLAKGLAQALGITEQIVSPTFTLIQEYAGTLPLFHMDLYRISGTEEFEGIGGEELLYSDGVTLIEWSEKIAEMLPDSTLYVDIRIMPNQDRAITLQGVTL</sequence>
<proteinExistence type="inferred from homology"/>
<dbReference type="NCBIfam" id="TIGR00150">
    <property type="entry name" value="T6A_YjeE"/>
    <property type="match status" value="1"/>
</dbReference>
<dbReference type="SUPFAM" id="SSF52540">
    <property type="entry name" value="P-loop containing nucleoside triphosphate hydrolases"/>
    <property type="match status" value="1"/>
</dbReference>
<dbReference type="PANTHER" id="PTHR33540:SF2">
    <property type="entry name" value="TRNA THREONYLCARBAMOYLADENOSINE BIOSYNTHESIS PROTEIN TSAE"/>
    <property type="match status" value="1"/>
</dbReference>
<dbReference type="GO" id="GO:0002949">
    <property type="term" value="P:tRNA threonylcarbamoyladenosine modification"/>
    <property type="evidence" value="ECO:0007669"/>
    <property type="project" value="InterPro"/>
</dbReference>
<keyword evidence="9" id="KW-0460">Magnesium</keyword>
<accession>F0RWT9</accession>
<evidence type="ECO:0000256" key="4">
    <source>
        <dbReference type="ARBA" id="ARBA00022490"/>
    </source>
</evidence>
<dbReference type="EMBL" id="CP002541">
    <property type="protein sequence ID" value="ADY13720.1"/>
    <property type="molecule type" value="Genomic_DNA"/>
</dbReference>